<dbReference type="Proteomes" id="UP000316213">
    <property type="component" value="Unassembled WGS sequence"/>
</dbReference>
<evidence type="ECO:0000256" key="1">
    <source>
        <dbReference type="SAM" id="MobiDB-lite"/>
    </source>
</evidence>
<evidence type="ECO:0000313" key="3">
    <source>
        <dbReference type="Proteomes" id="UP000316213"/>
    </source>
</evidence>
<feature type="region of interest" description="Disordered" evidence="1">
    <location>
        <begin position="1"/>
        <end position="65"/>
    </location>
</feature>
<dbReference type="AlphaFoldDB" id="A0A5C5ZYV4"/>
<feature type="compositionally biased region" description="Low complexity" evidence="1">
    <location>
        <begin position="50"/>
        <end position="61"/>
    </location>
</feature>
<sequence length="115" mass="11960">MGADSITEAPQQSVEGAEYIGAIDSPHATTGAQTGAGSQQTGSQAGGAGTQQVQGWQQAASPPCIRLSNQPADAGLILKKVAKVTTRVHRMARRIERFIIFSGGVRKGQNRSFGP</sequence>
<reference evidence="2 3" key="1">
    <citation type="submission" date="2019-02" db="EMBL/GenBank/DDBJ databases">
        <title>Deep-cultivation of Planctomycetes and their phenomic and genomic characterization uncovers novel biology.</title>
        <authorList>
            <person name="Wiegand S."/>
            <person name="Jogler M."/>
            <person name="Boedeker C."/>
            <person name="Pinto D."/>
            <person name="Vollmers J."/>
            <person name="Rivas-Marin E."/>
            <person name="Kohn T."/>
            <person name="Peeters S.H."/>
            <person name="Heuer A."/>
            <person name="Rast P."/>
            <person name="Oberbeckmann S."/>
            <person name="Bunk B."/>
            <person name="Jeske O."/>
            <person name="Meyerdierks A."/>
            <person name="Storesund J.E."/>
            <person name="Kallscheuer N."/>
            <person name="Luecker S."/>
            <person name="Lage O.M."/>
            <person name="Pohl T."/>
            <person name="Merkel B.J."/>
            <person name="Hornburger P."/>
            <person name="Mueller R.-W."/>
            <person name="Bruemmer F."/>
            <person name="Labrenz M."/>
            <person name="Spormann A.M."/>
            <person name="Op Den Camp H."/>
            <person name="Overmann J."/>
            <person name="Amann R."/>
            <person name="Jetten M.S.M."/>
            <person name="Mascher T."/>
            <person name="Medema M.H."/>
            <person name="Devos D.P."/>
            <person name="Kaster A.-K."/>
            <person name="Ovreas L."/>
            <person name="Rohde M."/>
            <person name="Galperin M.Y."/>
            <person name="Jogler C."/>
        </authorList>
    </citation>
    <scope>NUCLEOTIDE SEQUENCE [LARGE SCALE GENOMIC DNA]</scope>
    <source>
        <strain evidence="2 3">Pla100</strain>
    </source>
</reference>
<comment type="caution">
    <text evidence="2">The sequence shown here is derived from an EMBL/GenBank/DDBJ whole genome shotgun (WGS) entry which is preliminary data.</text>
</comment>
<proteinExistence type="predicted"/>
<dbReference type="RefSeq" id="WP_197168226.1">
    <property type="nucleotide sequence ID" value="NZ_SJPM01000015.1"/>
</dbReference>
<organism evidence="2 3">
    <name type="scientific">Neorhodopirellula pilleata</name>
    <dbReference type="NCBI Taxonomy" id="2714738"/>
    <lineage>
        <taxon>Bacteria</taxon>
        <taxon>Pseudomonadati</taxon>
        <taxon>Planctomycetota</taxon>
        <taxon>Planctomycetia</taxon>
        <taxon>Pirellulales</taxon>
        <taxon>Pirellulaceae</taxon>
        <taxon>Neorhodopirellula</taxon>
    </lineage>
</organism>
<name>A0A5C5ZYV4_9BACT</name>
<feature type="compositionally biased region" description="Low complexity" evidence="1">
    <location>
        <begin position="28"/>
        <end position="43"/>
    </location>
</feature>
<dbReference type="EMBL" id="SJPM01000015">
    <property type="protein sequence ID" value="TWT91483.1"/>
    <property type="molecule type" value="Genomic_DNA"/>
</dbReference>
<evidence type="ECO:0000313" key="2">
    <source>
        <dbReference type="EMBL" id="TWT91483.1"/>
    </source>
</evidence>
<accession>A0A5C5ZYV4</accession>
<protein>
    <submittedName>
        <fullName evidence="2">Uncharacterized protein</fullName>
    </submittedName>
</protein>
<gene>
    <name evidence="2" type="ORF">Pla100_53340</name>
</gene>
<keyword evidence="3" id="KW-1185">Reference proteome</keyword>